<feature type="domain" description="EGF-like" evidence="5">
    <location>
        <begin position="433"/>
        <end position="474"/>
    </location>
</feature>
<proteinExistence type="predicted"/>
<feature type="domain" description="EGF-like" evidence="5">
    <location>
        <begin position="97"/>
        <end position="138"/>
    </location>
</feature>
<dbReference type="PANTHER" id="PTHR24042">
    <property type="entry name" value="NEL HOMOLOG"/>
    <property type="match status" value="1"/>
</dbReference>
<feature type="disulfide bond" evidence="3">
    <location>
        <begin position="589"/>
        <end position="606"/>
    </location>
</feature>
<feature type="disulfide bond" evidence="3">
    <location>
        <begin position="148"/>
        <end position="165"/>
    </location>
</feature>
<dbReference type="SMART" id="SM00179">
    <property type="entry name" value="EGF_CA"/>
    <property type="match status" value="3"/>
</dbReference>
<feature type="domain" description="EGF-like" evidence="5">
    <location>
        <begin position="394"/>
        <end position="432"/>
    </location>
</feature>
<feature type="domain" description="EGF-like" evidence="5">
    <location>
        <begin position="580"/>
        <end position="621"/>
    </location>
</feature>
<dbReference type="Gene3D" id="2.10.25.10">
    <property type="entry name" value="Laminin"/>
    <property type="match status" value="5"/>
</dbReference>
<keyword evidence="2" id="KW-0325">Glycoprotein</keyword>
<sequence length="743" mass="84291">MTVSKLCVSVLLLCYVAAIQATYVGSGPADACGVQCYSDRQCIRSYGNQRCNKCQPVPYNQRFKCCCPANADCTYEDGEYGCECKRGYVQQGYECIRRDPCHSHDCGGYSTCQANEHDYGYTCRCNDGYHSDNGKNCKRRDPCHSHDCGGYSTCYANEHNYGYTCRCNDGYYSDNGKNCKRRDPCHSHDCGAYSTCRANEHNYGYTCTCNKGYYSDNGKNCKLPCAEPCRTNTQCRNWGPFKCNTCQAIAYDPRGRKCCCHRNADCTYKNGKYGCECKRGYVQRGYECVDPCDNHDCGDYSTCIANRGGYTCRCNDGYYSDNGKNCKRPCAEPCNIDRQCKNYGPYKCDKCQAVAYDPRGRKCCCHRNADCTYKNGKYGCECKRGYVQRGYECVDPCDNHDCGDYSTCIANRGGYTCRCNDGYFSDNGKNCKRRDPCHSHDCGEYSTCYANEHDYGYTCRCNDGYYSDNGKNCKRPCAEPCNNNRQCKNYGPYKCDKCQAVAYGPRTRKCCCHRNADCTYNNGKYGCECKRGYVQRGYECVDACENHDCGDYSTCIANRGGYTCRCNDGYFSDNGKNCKRRDPCHSHDCGEYSTCYANEHNYGYTCRCNDGYYSDNGKNCKRNCGKVCYEDNDCEKCKGHKCDTCQPVKNYANRKCCCHKNAECVYENRRYGCKCKEYYVKRGNDCVHRSCLNSNCHRHAVCRPHLFGNGHSCQCKDNYYGNGYTCTYGGHGKRDCGDGNGHY</sequence>
<feature type="signal peptide" evidence="4">
    <location>
        <begin position="1"/>
        <end position="21"/>
    </location>
</feature>
<protein>
    <recommendedName>
        <fullName evidence="5">EGF-like domain-containing protein</fullName>
    </recommendedName>
</protein>
<gene>
    <name evidence="6" type="ORF">CVLEPA_LOCUS3480</name>
</gene>
<comment type="caution">
    <text evidence="6">The sequence shown here is derived from an EMBL/GenBank/DDBJ whole genome shotgun (WGS) entry which is preliminary data.</text>
</comment>
<feature type="chain" id="PRO_5046334848" description="EGF-like domain-containing protein" evidence="4">
    <location>
        <begin position="22"/>
        <end position="743"/>
    </location>
</feature>
<feature type="domain" description="EGF-like" evidence="5">
    <location>
        <begin position="139"/>
        <end position="180"/>
    </location>
</feature>
<name>A0ABP0F4F3_CLALP</name>
<keyword evidence="3" id="KW-0245">EGF-like domain</keyword>
<evidence type="ECO:0000313" key="7">
    <source>
        <dbReference type="Proteomes" id="UP001642483"/>
    </source>
</evidence>
<evidence type="ECO:0000256" key="4">
    <source>
        <dbReference type="SAM" id="SignalP"/>
    </source>
</evidence>
<dbReference type="InterPro" id="IPR000742">
    <property type="entry name" value="EGF"/>
</dbReference>
<evidence type="ECO:0000256" key="2">
    <source>
        <dbReference type="ARBA" id="ARBA00023180"/>
    </source>
</evidence>
<feature type="disulfide bond" evidence="3">
    <location>
        <begin position="442"/>
        <end position="459"/>
    </location>
</feature>
<dbReference type="InterPro" id="IPR051586">
    <property type="entry name" value="PKC-binding_NELL"/>
</dbReference>
<accession>A0ABP0F4F3</accession>
<dbReference type="PROSITE" id="PS50026">
    <property type="entry name" value="EGF_3"/>
    <property type="match status" value="8"/>
</dbReference>
<dbReference type="PANTHER" id="PTHR24042:SF5">
    <property type="entry name" value="EGF-LIKE CALCIUM-BINDING DOMAIN-CONTAINING PROTEIN"/>
    <property type="match status" value="1"/>
</dbReference>
<feature type="disulfide bond" evidence="3">
    <location>
        <begin position="106"/>
        <end position="123"/>
    </location>
</feature>
<keyword evidence="7" id="KW-1185">Reference proteome</keyword>
<evidence type="ECO:0000313" key="6">
    <source>
        <dbReference type="EMBL" id="CAK8673716.1"/>
    </source>
</evidence>
<dbReference type="Gene3D" id="2.90.20.10">
    <property type="entry name" value="Plasmodium vivax P25 domain"/>
    <property type="match status" value="1"/>
</dbReference>
<keyword evidence="1 3" id="KW-1015">Disulfide bond</keyword>
<keyword evidence="4" id="KW-0732">Signal</keyword>
<feature type="domain" description="EGF-like" evidence="5">
    <location>
        <begin position="687"/>
        <end position="727"/>
    </location>
</feature>
<evidence type="ECO:0000256" key="3">
    <source>
        <dbReference type="PROSITE-ProRule" id="PRU00076"/>
    </source>
</evidence>
<dbReference type="PROSITE" id="PS01186">
    <property type="entry name" value="EGF_2"/>
    <property type="match status" value="8"/>
</dbReference>
<reference evidence="6 7" key="1">
    <citation type="submission" date="2024-02" db="EMBL/GenBank/DDBJ databases">
        <authorList>
            <person name="Daric V."/>
            <person name="Darras S."/>
        </authorList>
    </citation>
    <scope>NUCLEOTIDE SEQUENCE [LARGE SCALE GENOMIC DNA]</scope>
</reference>
<organism evidence="6 7">
    <name type="scientific">Clavelina lepadiformis</name>
    <name type="common">Light-bulb sea squirt</name>
    <name type="synonym">Ascidia lepadiformis</name>
    <dbReference type="NCBI Taxonomy" id="159417"/>
    <lineage>
        <taxon>Eukaryota</taxon>
        <taxon>Metazoa</taxon>
        <taxon>Chordata</taxon>
        <taxon>Tunicata</taxon>
        <taxon>Ascidiacea</taxon>
        <taxon>Aplousobranchia</taxon>
        <taxon>Clavelinidae</taxon>
        <taxon>Clavelina</taxon>
    </lineage>
</organism>
<dbReference type="EMBL" id="CAWYQH010000002">
    <property type="protein sequence ID" value="CAK8673716.1"/>
    <property type="molecule type" value="Genomic_DNA"/>
</dbReference>
<feature type="domain" description="EGF-like" evidence="5">
    <location>
        <begin position="181"/>
        <end position="222"/>
    </location>
</feature>
<feature type="disulfide bond" evidence="3">
    <location>
        <begin position="696"/>
        <end position="713"/>
    </location>
</feature>
<evidence type="ECO:0000256" key="1">
    <source>
        <dbReference type="ARBA" id="ARBA00023157"/>
    </source>
</evidence>
<feature type="domain" description="EGF-like" evidence="5">
    <location>
        <begin position="289"/>
        <end position="327"/>
    </location>
</feature>
<feature type="disulfide bond" evidence="3">
    <location>
        <begin position="190"/>
        <end position="207"/>
    </location>
</feature>
<dbReference type="SMART" id="SM00181">
    <property type="entry name" value="EGF"/>
    <property type="match status" value="9"/>
</dbReference>
<evidence type="ECO:0000259" key="5">
    <source>
        <dbReference type="PROSITE" id="PS50026"/>
    </source>
</evidence>
<dbReference type="InterPro" id="IPR001881">
    <property type="entry name" value="EGF-like_Ca-bd_dom"/>
</dbReference>
<dbReference type="Proteomes" id="UP001642483">
    <property type="component" value="Unassembled WGS sequence"/>
</dbReference>
<comment type="caution">
    <text evidence="3">Lacks conserved residue(s) required for the propagation of feature annotation.</text>
</comment>